<dbReference type="PRINTS" id="PR01703">
    <property type="entry name" value="MNSODISMTASE"/>
</dbReference>
<dbReference type="Pfam" id="PF23282">
    <property type="entry name" value="WHD_ROQ1"/>
    <property type="match status" value="1"/>
</dbReference>
<name>A0A218XRU1_PUNGR</name>
<evidence type="ECO:0000256" key="9">
    <source>
        <dbReference type="ARBA" id="ARBA00049204"/>
    </source>
</evidence>
<evidence type="ECO:0000256" key="1">
    <source>
        <dbReference type="ARBA" id="ARBA00004173"/>
    </source>
</evidence>
<keyword evidence="5" id="KW-0479">Metal-binding</keyword>
<dbReference type="Gene3D" id="3.40.220.10">
    <property type="entry name" value="Leucine Aminopeptidase, subunit E, domain 1"/>
    <property type="match status" value="1"/>
</dbReference>
<evidence type="ECO:0000313" key="15">
    <source>
        <dbReference type="Proteomes" id="UP000197138"/>
    </source>
</evidence>
<keyword evidence="6" id="KW-0677">Repeat</keyword>
<evidence type="ECO:0000256" key="3">
    <source>
        <dbReference type="ARBA" id="ARBA00012682"/>
    </source>
</evidence>
<dbReference type="Proteomes" id="UP000197138">
    <property type="component" value="Unassembled WGS sequence"/>
</dbReference>
<dbReference type="GO" id="GO:0004784">
    <property type="term" value="F:superoxide dismutase activity"/>
    <property type="evidence" value="ECO:0007669"/>
    <property type="project" value="UniProtKB-EC"/>
</dbReference>
<dbReference type="GO" id="GO:0043531">
    <property type="term" value="F:ADP binding"/>
    <property type="evidence" value="ECO:0007669"/>
    <property type="project" value="InterPro"/>
</dbReference>
<comment type="similarity">
    <text evidence="2">Belongs to the iron/manganese superoxide dismutase family.</text>
</comment>
<dbReference type="SUPFAM" id="SSF52949">
    <property type="entry name" value="Macro domain-like"/>
    <property type="match status" value="1"/>
</dbReference>
<gene>
    <name evidence="14" type="ORF">CDL15_Pgr022470</name>
</gene>
<dbReference type="AlphaFoldDB" id="A0A218XRU1"/>
<dbReference type="Pfam" id="PF02777">
    <property type="entry name" value="Sod_Fe_C"/>
    <property type="match status" value="1"/>
</dbReference>
<dbReference type="InterPro" id="IPR058192">
    <property type="entry name" value="WHD_ROQ1-like"/>
</dbReference>
<dbReference type="InterPro" id="IPR043472">
    <property type="entry name" value="Macro_dom-like"/>
</dbReference>
<comment type="catalytic activity">
    <reaction evidence="9">
        <text>2 superoxide + 2 H(+) = H2O2 + O2</text>
        <dbReference type="Rhea" id="RHEA:20696"/>
        <dbReference type="ChEBI" id="CHEBI:15378"/>
        <dbReference type="ChEBI" id="CHEBI:15379"/>
        <dbReference type="ChEBI" id="CHEBI:16240"/>
        <dbReference type="ChEBI" id="CHEBI:18421"/>
        <dbReference type="EC" id="1.15.1.1"/>
    </reaction>
</comment>
<dbReference type="Gene3D" id="3.40.50.300">
    <property type="entry name" value="P-loop containing nucleotide triphosphate hydrolases"/>
    <property type="match status" value="1"/>
</dbReference>
<evidence type="ECO:0000256" key="4">
    <source>
        <dbReference type="ARBA" id="ARBA00022614"/>
    </source>
</evidence>
<reference evidence="15" key="1">
    <citation type="journal article" date="2017" name="Plant J.">
        <title>The pomegranate (Punica granatum L.) genome and the genomics of punicalagin biosynthesis.</title>
        <authorList>
            <person name="Qin G."/>
            <person name="Xu C."/>
            <person name="Ming R."/>
            <person name="Tang H."/>
            <person name="Guyot R."/>
            <person name="Kramer E.M."/>
            <person name="Hu Y."/>
            <person name="Yi X."/>
            <person name="Qi Y."/>
            <person name="Xu X."/>
            <person name="Gao Z."/>
            <person name="Pan H."/>
            <person name="Jian J."/>
            <person name="Tian Y."/>
            <person name="Yue Z."/>
            <person name="Xu Y."/>
        </authorList>
    </citation>
    <scope>NUCLEOTIDE SEQUENCE [LARGE SCALE GENOMIC DNA]</scope>
    <source>
        <strain evidence="15">cv. Dabenzi</strain>
    </source>
</reference>
<feature type="domain" description="Disease resistance protein Roq1-like winged-helix" evidence="13">
    <location>
        <begin position="114"/>
        <end position="187"/>
    </location>
</feature>
<evidence type="ECO:0000259" key="11">
    <source>
        <dbReference type="Pfam" id="PF00931"/>
    </source>
</evidence>
<dbReference type="Gene3D" id="3.55.40.20">
    <property type="entry name" value="Iron/manganese superoxide dismutase, C-terminal domain"/>
    <property type="match status" value="1"/>
</dbReference>
<dbReference type="PROSITE" id="PS00088">
    <property type="entry name" value="SOD_MN"/>
    <property type="match status" value="1"/>
</dbReference>
<keyword evidence="7" id="KW-0560">Oxidoreductase</keyword>
<dbReference type="InterPro" id="IPR019831">
    <property type="entry name" value="Mn/Fe_SOD_N"/>
</dbReference>
<sequence length="522" mass="59565">MKLKVKHKCVTDYLVQRDDQVEGLMELLDIESTEVRFVGIHGMGGIGKTTLAKLVFNKLLGRFEKCSFLADVRSSFLRDKRPKEWVDTINRLERVPHPDVQEKLKISYDALDDRTKQIFLDIACFFIDHDKRYPSYMWEACDFEPKMELKVFVHLSMVKIIKYFGMKKLWMHDQLWDLGRKIITNESLKDIVRRSRLWRPEDALKVLQQDELYTCSMEDDTVGNLGIAEVDSMSYIYFQYCKLRNLDGFRLPESLCTLDIFNCPSLKTVSALSHLKNLKGLYPFKTVSPVISCGVYGYPHDEAAAVAISTVKEFSDGLKEPGDFFAPRSSLRLRCPGPYDYSALEPAISGEIMQLHHQKHHQAYITNYNKALEQLELAMSKGDAPSVVKLQSAIKFNGGAKVDYGGVGCAGTRIICLLSFIVFCNGGIRGINVRWLGVDKELKKLVVETTANQDPLVTKGPSLVPLIGIDVWEHAYYLQYKNVRPDYLKNIWKVINWKYASEVFEKECPLRLDALPGASCPL</sequence>
<dbReference type="PANTHER" id="PTHR11404">
    <property type="entry name" value="SUPEROXIDE DISMUTASE 2"/>
    <property type="match status" value="1"/>
</dbReference>
<dbReference type="Pfam" id="PF00081">
    <property type="entry name" value="Sod_Fe_N"/>
    <property type="match status" value="1"/>
</dbReference>
<evidence type="ECO:0000256" key="6">
    <source>
        <dbReference type="ARBA" id="ARBA00022737"/>
    </source>
</evidence>
<dbReference type="InterPro" id="IPR001189">
    <property type="entry name" value="Mn/Fe_SOD"/>
</dbReference>
<dbReference type="InterPro" id="IPR036314">
    <property type="entry name" value="SOD_C_sf"/>
</dbReference>
<feature type="domain" description="Manganese/iron superoxide dismutase N-terminal" evidence="10">
    <location>
        <begin position="338"/>
        <end position="402"/>
    </location>
</feature>
<dbReference type="InterPro" id="IPR019832">
    <property type="entry name" value="Mn/Fe_SOD_C"/>
</dbReference>
<dbReference type="InterPro" id="IPR002182">
    <property type="entry name" value="NB-ARC"/>
</dbReference>
<dbReference type="Gene3D" id="1.10.287.990">
    <property type="entry name" value="Fe,Mn superoxide dismutase (SOD) domain"/>
    <property type="match status" value="1"/>
</dbReference>
<dbReference type="SUPFAM" id="SSF46785">
    <property type="entry name" value="Winged helix' DNA-binding domain"/>
    <property type="match status" value="1"/>
</dbReference>
<comment type="caution">
    <text evidence="14">The sequence shown here is derived from an EMBL/GenBank/DDBJ whole genome shotgun (WGS) entry which is preliminary data.</text>
</comment>
<dbReference type="SUPFAM" id="SSF46609">
    <property type="entry name" value="Fe,Mn superoxide dismutase (SOD), N-terminal domain"/>
    <property type="match status" value="1"/>
</dbReference>
<dbReference type="InterPro" id="IPR036390">
    <property type="entry name" value="WH_DNA-bd_sf"/>
</dbReference>
<evidence type="ECO:0000259" key="13">
    <source>
        <dbReference type="Pfam" id="PF23282"/>
    </source>
</evidence>
<feature type="domain" description="NB-ARC" evidence="11">
    <location>
        <begin position="18"/>
        <end position="68"/>
    </location>
</feature>
<dbReference type="PANTHER" id="PTHR11404:SF6">
    <property type="entry name" value="SUPEROXIDE DISMUTASE [MN], MITOCHONDRIAL"/>
    <property type="match status" value="1"/>
</dbReference>
<dbReference type="InterPro" id="IPR050265">
    <property type="entry name" value="Fe/Mn_Superoxide_Dismutase"/>
</dbReference>
<evidence type="ECO:0000259" key="10">
    <source>
        <dbReference type="Pfam" id="PF00081"/>
    </source>
</evidence>
<dbReference type="GO" id="GO:0005739">
    <property type="term" value="C:mitochondrion"/>
    <property type="evidence" value="ECO:0007669"/>
    <property type="project" value="UniProtKB-SubCell"/>
</dbReference>
<evidence type="ECO:0000259" key="12">
    <source>
        <dbReference type="Pfam" id="PF02777"/>
    </source>
</evidence>
<evidence type="ECO:0000256" key="7">
    <source>
        <dbReference type="ARBA" id="ARBA00023002"/>
    </source>
</evidence>
<proteinExistence type="inferred from homology"/>
<organism evidence="14 15">
    <name type="scientific">Punica granatum</name>
    <name type="common">Pomegranate</name>
    <dbReference type="NCBI Taxonomy" id="22663"/>
    <lineage>
        <taxon>Eukaryota</taxon>
        <taxon>Viridiplantae</taxon>
        <taxon>Streptophyta</taxon>
        <taxon>Embryophyta</taxon>
        <taxon>Tracheophyta</taxon>
        <taxon>Spermatophyta</taxon>
        <taxon>Magnoliopsida</taxon>
        <taxon>eudicotyledons</taxon>
        <taxon>Gunneridae</taxon>
        <taxon>Pentapetalae</taxon>
        <taxon>rosids</taxon>
        <taxon>malvids</taxon>
        <taxon>Myrtales</taxon>
        <taxon>Lythraceae</taxon>
        <taxon>Punica</taxon>
    </lineage>
</organism>
<protein>
    <recommendedName>
        <fullName evidence="3">superoxide dismutase</fullName>
        <ecNumber evidence="3">1.15.1.1</ecNumber>
    </recommendedName>
</protein>
<dbReference type="InterPro" id="IPR027417">
    <property type="entry name" value="P-loop_NTPase"/>
</dbReference>
<accession>A0A218XRU1</accession>
<dbReference type="GO" id="GO:0030145">
    <property type="term" value="F:manganese ion binding"/>
    <property type="evidence" value="ECO:0007669"/>
    <property type="project" value="TreeGrafter"/>
</dbReference>
<dbReference type="SUPFAM" id="SSF54719">
    <property type="entry name" value="Fe,Mn superoxide dismutase (SOD), C-terminal domain"/>
    <property type="match status" value="1"/>
</dbReference>
<keyword evidence="8" id="KW-0496">Mitochondrion</keyword>
<dbReference type="EC" id="1.15.1.1" evidence="3"/>
<keyword evidence="4" id="KW-0433">Leucine-rich repeat</keyword>
<dbReference type="Pfam" id="PF00931">
    <property type="entry name" value="NB-ARC"/>
    <property type="match status" value="1"/>
</dbReference>
<dbReference type="InterPro" id="IPR019833">
    <property type="entry name" value="Mn/Fe_SOD_BS"/>
</dbReference>
<evidence type="ECO:0000256" key="2">
    <source>
        <dbReference type="ARBA" id="ARBA00008714"/>
    </source>
</evidence>
<dbReference type="InterPro" id="IPR036324">
    <property type="entry name" value="Mn/Fe_SOD_N_sf"/>
</dbReference>
<comment type="subcellular location">
    <subcellularLocation>
        <location evidence="1">Mitochondrion</location>
    </subcellularLocation>
</comment>
<dbReference type="EMBL" id="MTKT01000813">
    <property type="protein sequence ID" value="OWM87359.1"/>
    <property type="molecule type" value="Genomic_DNA"/>
</dbReference>
<dbReference type="SUPFAM" id="SSF52540">
    <property type="entry name" value="P-loop containing nucleoside triphosphate hydrolases"/>
    <property type="match status" value="1"/>
</dbReference>
<evidence type="ECO:0000313" key="14">
    <source>
        <dbReference type="EMBL" id="OWM87359.1"/>
    </source>
</evidence>
<evidence type="ECO:0000256" key="5">
    <source>
        <dbReference type="ARBA" id="ARBA00022723"/>
    </source>
</evidence>
<feature type="domain" description="Manganese/iron superoxide dismutase C-terminal" evidence="12">
    <location>
        <begin position="430"/>
        <end position="502"/>
    </location>
</feature>
<evidence type="ECO:0000256" key="8">
    <source>
        <dbReference type="ARBA" id="ARBA00023128"/>
    </source>
</evidence>